<dbReference type="EMBL" id="CASHSV030000615">
    <property type="protein sequence ID" value="CAJ2669731.1"/>
    <property type="molecule type" value="Genomic_DNA"/>
</dbReference>
<comment type="caution">
    <text evidence="1">The sequence shown here is derived from an EMBL/GenBank/DDBJ whole genome shotgun (WGS) entry which is preliminary data.</text>
</comment>
<protein>
    <submittedName>
        <fullName evidence="1">Uncharacterized protein</fullName>
    </submittedName>
</protein>
<evidence type="ECO:0000313" key="1">
    <source>
        <dbReference type="EMBL" id="CAJ2669731.1"/>
    </source>
</evidence>
<reference evidence="1" key="1">
    <citation type="submission" date="2023-10" db="EMBL/GenBank/DDBJ databases">
        <authorList>
            <person name="Rodriguez Cubillos JULIANA M."/>
            <person name="De Vega J."/>
        </authorList>
    </citation>
    <scope>NUCLEOTIDE SEQUENCE</scope>
</reference>
<proteinExistence type="predicted"/>
<name>A0ACB0LKG4_TRIPR</name>
<gene>
    <name evidence="1" type="ORF">MILVUS5_LOCUS33876</name>
</gene>
<dbReference type="Proteomes" id="UP001177021">
    <property type="component" value="Unassembled WGS sequence"/>
</dbReference>
<keyword evidence="2" id="KW-1185">Reference proteome</keyword>
<organism evidence="1 2">
    <name type="scientific">Trifolium pratense</name>
    <name type="common">Red clover</name>
    <dbReference type="NCBI Taxonomy" id="57577"/>
    <lineage>
        <taxon>Eukaryota</taxon>
        <taxon>Viridiplantae</taxon>
        <taxon>Streptophyta</taxon>
        <taxon>Embryophyta</taxon>
        <taxon>Tracheophyta</taxon>
        <taxon>Spermatophyta</taxon>
        <taxon>Magnoliopsida</taxon>
        <taxon>eudicotyledons</taxon>
        <taxon>Gunneridae</taxon>
        <taxon>Pentapetalae</taxon>
        <taxon>rosids</taxon>
        <taxon>fabids</taxon>
        <taxon>Fabales</taxon>
        <taxon>Fabaceae</taxon>
        <taxon>Papilionoideae</taxon>
        <taxon>50 kb inversion clade</taxon>
        <taxon>NPAAA clade</taxon>
        <taxon>Hologalegina</taxon>
        <taxon>IRL clade</taxon>
        <taxon>Trifolieae</taxon>
        <taxon>Trifolium</taxon>
    </lineage>
</organism>
<sequence>MQRLENMFKIIEFICVMIILLSLFLVATSIKLGHECVYAKDCIELRCPYPSKPRCLKNKCDMGKNCMDNHLYEDNEYFFVLVRHIEYLKRETKINIIKMR</sequence>
<evidence type="ECO:0000313" key="2">
    <source>
        <dbReference type="Proteomes" id="UP001177021"/>
    </source>
</evidence>
<accession>A0ACB0LKG4</accession>